<keyword evidence="1" id="KW-0732">Signal</keyword>
<accession>A0AB39HF29</accession>
<feature type="signal peptide" evidence="1">
    <location>
        <begin position="1"/>
        <end position="24"/>
    </location>
</feature>
<name>A0AB39HF29_9VIBR</name>
<sequence length="112" mass="12938">MLSVKKVLLLIAAAVFFTPLSANADQVVVSIPGVVDVKIDDAKHKYKHKHKHHRKIKKHRQFPFGIGRRERHLKCRVIFPKRPRGHQPPPVDCYTLQKHHLPRNARVVVVGR</sequence>
<reference evidence="2" key="1">
    <citation type="submission" date="2024-07" db="EMBL/GenBank/DDBJ databases">
        <title>Genome Analysis of a Potential Novel Vibrio Species Secreting pH- and Thermo-stable Alginate Lyase and its Application in Producing Alginate Oligosaccharides.</title>
        <authorList>
            <person name="Huang H."/>
            <person name="Bao K."/>
        </authorList>
    </citation>
    <scope>NUCLEOTIDE SEQUENCE</scope>
    <source>
        <strain evidence="2">HB236076</strain>
    </source>
</reference>
<organism evidence="2">
    <name type="scientific">Vibrio sp. HB236076</name>
    <dbReference type="NCBI Taxonomy" id="3232307"/>
    <lineage>
        <taxon>Bacteria</taxon>
        <taxon>Pseudomonadati</taxon>
        <taxon>Pseudomonadota</taxon>
        <taxon>Gammaproteobacteria</taxon>
        <taxon>Vibrionales</taxon>
        <taxon>Vibrionaceae</taxon>
        <taxon>Vibrio</taxon>
    </lineage>
</organism>
<gene>
    <name evidence="2" type="ORF">AB0763_00615</name>
</gene>
<dbReference type="EMBL" id="CP162601">
    <property type="protein sequence ID" value="XDK25190.1"/>
    <property type="molecule type" value="Genomic_DNA"/>
</dbReference>
<evidence type="ECO:0000313" key="2">
    <source>
        <dbReference type="EMBL" id="XDK25190.1"/>
    </source>
</evidence>
<evidence type="ECO:0000256" key="1">
    <source>
        <dbReference type="SAM" id="SignalP"/>
    </source>
</evidence>
<dbReference type="AlphaFoldDB" id="A0AB39HF29"/>
<dbReference type="RefSeq" id="WP_306101851.1">
    <property type="nucleotide sequence ID" value="NZ_CP162601.1"/>
</dbReference>
<proteinExistence type="predicted"/>
<protein>
    <submittedName>
        <fullName evidence="2">Uncharacterized protein</fullName>
    </submittedName>
</protein>
<feature type="chain" id="PRO_5044197741" evidence="1">
    <location>
        <begin position="25"/>
        <end position="112"/>
    </location>
</feature>
<dbReference type="KEGG" id="vih:AB0763_00615"/>